<dbReference type="Proteomes" id="UP000245577">
    <property type="component" value="Unassembled WGS sequence"/>
</dbReference>
<dbReference type="OrthoDB" id="76419at2157"/>
<proteinExistence type="predicted"/>
<accession>A0A2U1S997</accession>
<name>A0A2U1S997_9EURY</name>
<dbReference type="AlphaFoldDB" id="A0A2U1S997"/>
<dbReference type="EMBL" id="MZGU01000003">
    <property type="protein sequence ID" value="PWB86743.1"/>
    <property type="molecule type" value="Genomic_DNA"/>
</dbReference>
<protein>
    <submittedName>
        <fullName evidence="1">Uncharacterized protein</fullName>
    </submittedName>
</protein>
<keyword evidence="2" id="KW-1185">Reference proteome</keyword>
<dbReference type="RefSeq" id="WP_116669268.1">
    <property type="nucleotide sequence ID" value="NZ_MZGU01000003.1"/>
</dbReference>
<reference evidence="1 2" key="1">
    <citation type="submission" date="2017-03" db="EMBL/GenBank/DDBJ databases">
        <title>Genome sequence of Methanobrevibacter wosei.</title>
        <authorList>
            <person name="Poehlein A."/>
            <person name="Seedorf H."/>
            <person name="Daniel R."/>
        </authorList>
    </citation>
    <scope>NUCLEOTIDE SEQUENCE [LARGE SCALE GENOMIC DNA]</scope>
    <source>
        <strain evidence="1 2">DSM 11979</strain>
    </source>
</reference>
<evidence type="ECO:0000313" key="1">
    <source>
        <dbReference type="EMBL" id="PWB86743.1"/>
    </source>
</evidence>
<evidence type="ECO:0000313" key="2">
    <source>
        <dbReference type="Proteomes" id="UP000245577"/>
    </source>
</evidence>
<organism evidence="1 2">
    <name type="scientific">Methanobrevibacter woesei</name>
    <dbReference type="NCBI Taxonomy" id="190976"/>
    <lineage>
        <taxon>Archaea</taxon>
        <taxon>Methanobacteriati</taxon>
        <taxon>Methanobacteriota</taxon>
        <taxon>Methanomada group</taxon>
        <taxon>Methanobacteria</taxon>
        <taxon>Methanobacteriales</taxon>
        <taxon>Methanobacteriaceae</taxon>
        <taxon>Methanobrevibacter</taxon>
    </lineage>
</organism>
<sequence>MAETETKIIKMNDINYAVYKLGQWKNSYEINQIGLSDEIPVTKNTVEHVKHSMDEIRNSTFEIDDLKVNGFVAIAIQLNPKVQEMDLKEACELEKKEFNLILEELDNLELLDDDESIELENWDYLIYKLQKDCHVIKSTPANGFALKHYVEEMQKIEDSFN</sequence>
<comment type="caution">
    <text evidence="1">The sequence shown here is derived from an EMBL/GenBank/DDBJ whole genome shotgun (WGS) entry which is preliminary data.</text>
</comment>
<gene>
    <name evidence="1" type="ORF">MBBWO_04570</name>
</gene>